<accession>A0A4Z1P5E1</accession>
<dbReference type="AlphaFoldDB" id="A0A4Z1P5E1"/>
<keyword evidence="2" id="KW-1185">Reference proteome</keyword>
<gene>
    <name evidence="1" type="ORF">E6O75_ATG07840</name>
</gene>
<name>A0A4Z1P5E1_9PEZI</name>
<proteinExistence type="predicted"/>
<dbReference type="EMBL" id="SNSC02000020">
    <property type="protein sequence ID" value="TID15512.1"/>
    <property type="molecule type" value="Genomic_DNA"/>
</dbReference>
<evidence type="ECO:0000313" key="2">
    <source>
        <dbReference type="Proteomes" id="UP000298493"/>
    </source>
</evidence>
<reference evidence="1 2" key="1">
    <citation type="submission" date="2019-04" db="EMBL/GenBank/DDBJ databases">
        <title>High contiguity whole genome sequence and gene annotation resource for two Venturia nashicola isolates.</title>
        <authorList>
            <person name="Prokchorchik M."/>
            <person name="Won K."/>
            <person name="Lee Y."/>
            <person name="Choi E.D."/>
            <person name="Segonzac C."/>
            <person name="Sohn K.H."/>
        </authorList>
    </citation>
    <scope>NUCLEOTIDE SEQUENCE [LARGE SCALE GENOMIC DNA]</scope>
    <source>
        <strain evidence="1 2">PRI2</strain>
    </source>
</reference>
<protein>
    <submittedName>
        <fullName evidence="1">Uncharacterized protein</fullName>
    </submittedName>
</protein>
<comment type="caution">
    <text evidence="1">The sequence shown here is derived from an EMBL/GenBank/DDBJ whole genome shotgun (WGS) entry which is preliminary data.</text>
</comment>
<organism evidence="1 2">
    <name type="scientific">Venturia nashicola</name>
    <dbReference type="NCBI Taxonomy" id="86259"/>
    <lineage>
        <taxon>Eukaryota</taxon>
        <taxon>Fungi</taxon>
        <taxon>Dikarya</taxon>
        <taxon>Ascomycota</taxon>
        <taxon>Pezizomycotina</taxon>
        <taxon>Dothideomycetes</taxon>
        <taxon>Pleosporomycetidae</taxon>
        <taxon>Venturiales</taxon>
        <taxon>Venturiaceae</taxon>
        <taxon>Venturia</taxon>
    </lineage>
</organism>
<sequence length="113" mass="12566">MQATWNDVHARRGGFIGYEIQGYNLVLEGCELLMKPVRNDNRVLGFSIWCEEPVKTSSDGKEEMSVAKDGDQEIMFGRGNASQLVKMGVDQAQKAQVSAYTVSFQAAVRVYVD</sequence>
<dbReference type="Proteomes" id="UP000298493">
    <property type="component" value="Unassembled WGS sequence"/>
</dbReference>
<evidence type="ECO:0000313" key="1">
    <source>
        <dbReference type="EMBL" id="TID15512.1"/>
    </source>
</evidence>